<gene>
    <name evidence="2" type="ORF">A5880_002053</name>
</gene>
<feature type="transmembrane region" description="Helical" evidence="1">
    <location>
        <begin position="187"/>
        <end position="220"/>
    </location>
</feature>
<feature type="transmembrane region" description="Helical" evidence="1">
    <location>
        <begin position="386"/>
        <end position="404"/>
    </location>
</feature>
<protein>
    <recommendedName>
        <fullName evidence="3">ABC transporter permease</fullName>
    </recommendedName>
</protein>
<dbReference type="PANTHER" id="PTHR38454">
    <property type="entry name" value="INTEGRAL MEMBRANE PROTEIN-RELATED"/>
    <property type="match status" value="1"/>
</dbReference>
<keyword evidence="1" id="KW-1133">Transmembrane helix</keyword>
<feature type="transmembrane region" description="Helical" evidence="1">
    <location>
        <begin position="325"/>
        <end position="344"/>
    </location>
</feature>
<evidence type="ECO:0008006" key="3">
    <source>
        <dbReference type="Google" id="ProtNLM"/>
    </source>
</evidence>
<proteinExistence type="predicted"/>
<accession>A0A242CC00</accession>
<reference evidence="2" key="1">
    <citation type="submission" date="2017-05" db="EMBL/GenBank/DDBJ databases">
        <title>The Genome Sequence of Enterococcus sp. 4G2_DIV0659.</title>
        <authorList>
            <consortium name="The Broad Institute Genomics Platform"/>
            <consortium name="The Broad Institute Genomic Center for Infectious Diseases"/>
            <person name="Earl A."/>
            <person name="Manson A."/>
            <person name="Schwartman J."/>
            <person name="Gilmore M."/>
            <person name="Abouelleil A."/>
            <person name="Cao P."/>
            <person name="Chapman S."/>
            <person name="Cusick C."/>
            <person name="Shea T."/>
            <person name="Young S."/>
            <person name="Neafsey D."/>
            <person name="Nusbaum C."/>
            <person name="Birren B."/>
        </authorList>
    </citation>
    <scope>NUCLEOTIDE SEQUENCE [LARGE SCALE GENOMIC DNA]</scope>
    <source>
        <strain evidence="2">4G2_DIV0659</strain>
    </source>
</reference>
<feature type="transmembrane region" description="Helical" evidence="1">
    <location>
        <begin position="296"/>
        <end position="313"/>
    </location>
</feature>
<evidence type="ECO:0000256" key="1">
    <source>
        <dbReference type="SAM" id="Phobius"/>
    </source>
</evidence>
<dbReference type="EMBL" id="NGLE01000003">
    <property type="protein sequence ID" value="OTO07783.1"/>
    <property type="molecule type" value="Genomic_DNA"/>
</dbReference>
<dbReference type="STRING" id="1834181.A5880_002053"/>
<evidence type="ECO:0000313" key="2">
    <source>
        <dbReference type="EMBL" id="OTO07783.1"/>
    </source>
</evidence>
<feature type="transmembrane region" description="Helical" evidence="1">
    <location>
        <begin position="83"/>
        <end position="103"/>
    </location>
</feature>
<feature type="transmembrane region" description="Helical" evidence="1">
    <location>
        <begin position="410"/>
        <end position="433"/>
    </location>
</feature>
<feature type="transmembrane region" description="Helical" evidence="1">
    <location>
        <begin position="163"/>
        <end position="181"/>
    </location>
</feature>
<dbReference type="AlphaFoldDB" id="A0A242CC00"/>
<feature type="transmembrane region" description="Helical" evidence="1">
    <location>
        <begin position="232"/>
        <end position="253"/>
    </location>
</feature>
<feature type="transmembrane region" description="Helical" evidence="1">
    <location>
        <begin position="842"/>
        <end position="863"/>
    </location>
</feature>
<dbReference type="InterPro" id="IPR018580">
    <property type="entry name" value="Uncharacterised_YfhO"/>
</dbReference>
<keyword evidence="1" id="KW-0812">Transmembrane</keyword>
<sequence length="874" mass="100510">MRKKVHLFIKNNGMFLLLSVGIPIAIMVIVYAKIGVYPGSEQHTILASDGFSQYVNFYASLNNVFKGDQSIFYTWNSSMGLNYWTFIAYYLGGIFSPLVIFFTNLQLPDFLYYLTLVKIGSLGGAFWFFAYQTFRLPKWSHVALSVSYALMSFVVAHSEILMWLDAMVYLPLIVLGIHRLMDQKKPVLLFISYVLLFVSNFYMAFMVGLFTFGYFVVRMLTDRKRYLLRFPMYLLTSFLAGGTSMIVILPTVLDLKNNGEVFSKIVHLKTKNTGPWDLIIKNMIGIYDSTKIKSTPFIYIGLLAVIFCLFFFITKKISLKQKICYGSLLLILVASFYLEPLNLFWQGMHTPNMFNFRFSFLFSFLVLLLAGYGWEKYDSEDFDQLVTIFLSLMGLYLFVRFITGQADYKYIQAINVIWTFVFLVGYLVVMALMKRNESYGKWIGLLLLLLVCGEAGLNSYGIVLGIQNEWHYPSRKYYAEPYKPIKELVDQTKVDNTSFYRLENLDFVSPNDSFNYGYSGVNMFSSIRNRHSSYYLNALGYRSTGTNLNIRYANNTLLMDSLVGMKYNLAKEVVRKFGYNKIAEKGEFSLYENSYALPLGMWTDDEIYESGAVKSQATLLNHLAETKEDFFSFSALEQVKITNIKEQKGRINRTDVVTYTPEKETEPMILEWTVDIPKNRQAYVSIYPVGYKTFGFPMMKLEVDGVVHDSSITETGQYYSLGYYKEAKKVTFKMSISNLKKKDVFQIVQPDVALLDTKKFSHSIEKIKDNGVDFQVKGRRAATTVKLDQDKVLFTSIPYDKGWKAYVDGKRTTIPTFKQAFLTLPVSAGEHEIEFVFLPQGFPLGVGLLIVCTGGFVGYVWWLRCKAEDPFYSY</sequence>
<feature type="transmembrane region" description="Helical" evidence="1">
    <location>
        <begin position="12"/>
        <end position="32"/>
    </location>
</feature>
<feature type="transmembrane region" description="Helical" evidence="1">
    <location>
        <begin position="356"/>
        <end position="374"/>
    </location>
</feature>
<feature type="transmembrane region" description="Helical" evidence="1">
    <location>
        <begin position="445"/>
        <end position="466"/>
    </location>
</feature>
<comment type="caution">
    <text evidence="2">The sequence shown here is derived from an EMBL/GenBank/DDBJ whole genome shotgun (WGS) entry which is preliminary data.</text>
</comment>
<feature type="transmembrane region" description="Helical" evidence="1">
    <location>
        <begin position="110"/>
        <end position="130"/>
    </location>
</feature>
<dbReference type="PANTHER" id="PTHR38454:SF1">
    <property type="entry name" value="INTEGRAL MEMBRANE PROTEIN"/>
    <property type="match status" value="1"/>
</dbReference>
<organism evidence="2">
    <name type="scientific">Candidatus Enterococcus mansonii</name>
    <dbReference type="NCBI Taxonomy" id="1834181"/>
    <lineage>
        <taxon>Bacteria</taxon>
        <taxon>Bacillati</taxon>
        <taxon>Bacillota</taxon>
        <taxon>Bacilli</taxon>
        <taxon>Lactobacillales</taxon>
        <taxon>Enterococcaceae</taxon>
        <taxon>Enterococcus</taxon>
    </lineage>
</organism>
<dbReference type="Pfam" id="PF09586">
    <property type="entry name" value="YfhO"/>
    <property type="match status" value="1"/>
</dbReference>
<keyword evidence="1" id="KW-0472">Membrane</keyword>
<feature type="transmembrane region" description="Helical" evidence="1">
    <location>
        <begin position="136"/>
        <end position="156"/>
    </location>
</feature>
<name>A0A242CC00_9ENTE</name>
<dbReference type="OrthoDB" id="9815466at2"/>